<keyword evidence="7" id="KW-1185">Reference proteome</keyword>
<dbReference type="SMART" id="SM00857">
    <property type="entry name" value="Resolvase"/>
    <property type="match status" value="1"/>
</dbReference>
<dbReference type="InterPro" id="IPR006119">
    <property type="entry name" value="Resolv_N"/>
</dbReference>
<dbReference type="Gene3D" id="3.90.1750.20">
    <property type="entry name" value="Putative Large Serine Recombinase, Chain B, Domain 2"/>
    <property type="match status" value="1"/>
</dbReference>
<dbReference type="RefSeq" id="WP_318798941.1">
    <property type="nucleotide sequence ID" value="NZ_JARUJP010000024.1"/>
</dbReference>
<proteinExistence type="predicted"/>
<organism evidence="6 7">
    <name type="scientific">Clostridium tanneri</name>
    <dbReference type="NCBI Taxonomy" id="3037988"/>
    <lineage>
        <taxon>Bacteria</taxon>
        <taxon>Bacillati</taxon>
        <taxon>Bacillota</taxon>
        <taxon>Clostridia</taxon>
        <taxon>Eubacteriales</taxon>
        <taxon>Clostridiaceae</taxon>
        <taxon>Clostridium</taxon>
    </lineage>
</organism>
<accession>A0ABU4JWW4</accession>
<dbReference type="InterPro" id="IPR050639">
    <property type="entry name" value="SSR_resolvase"/>
</dbReference>
<dbReference type="PANTHER" id="PTHR30461:SF2">
    <property type="entry name" value="SERINE RECOMBINASE PINE-RELATED"/>
    <property type="match status" value="1"/>
</dbReference>
<dbReference type="InterPro" id="IPR038109">
    <property type="entry name" value="DNA_bind_recomb_sf"/>
</dbReference>
<evidence type="ECO:0000256" key="1">
    <source>
        <dbReference type="ARBA" id="ARBA00023125"/>
    </source>
</evidence>
<evidence type="ECO:0000256" key="2">
    <source>
        <dbReference type="ARBA" id="ARBA00023172"/>
    </source>
</evidence>
<feature type="domain" description="Resolvase/invertase-type recombinase catalytic" evidence="4">
    <location>
        <begin position="22"/>
        <end position="170"/>
    </location>
</feature>
<protein>
    <submittedName>
        <fullName evidence="6">Recombinase family protein</fullName>
    </submittedName>
</protein>
<dbReference type="Pfam" id="PF00239">
    <property type="entry name" value="Resolvase"/>
    <property type="match status" value="1"/>
</dbReference>
<dbReference type="InterPro" id="IPR036162">
    <property type="entry name" value="Resolvase-like_N_sf"/>
</dbReference>
<feature type="coiled-coil region" evidence="3">
    <location>
        <begin position="392"/>
        <end position="460"/>
    </location>
</feature>
<dbReference type="InterPro" id="IPR011109">
    <property type="entry name" value="DNA_bind_recombinase_dom"/>
</dbReference>
<dbReference type="PROSITE" id="PS51737">
    <property type="entry name" value="RECOMBINASE_DNA_BIND"/>
    <property type="match status" value="1"/>
</dbReference>
<sequence>MKLKIPTIEKTVENMIDNAYKYVAIYARESNKGYKSGLETQVITNKRYAAENNLLVYDVYEEFISASQKNYKMRSEFLRLIKDAEKGCFKKIIVTKRDRLTRRFEDYIDIKNTFKELGIEILYSNDVQLTETKDYASNFIENLIMAVAELEPQNIRERILAGMKVKRGERTYDKRAAFGHYRDKIKNQYVKDGIKAEIVQNIFDIYLDTDDVKNPQDIKVKLRLKSEGKGEEYINEVYKLDNTKIESIISRPIYAGLQTKYLEYKYEDFKIEYDEEILDLDIDHFHSCTNVDALIKPFEWLAAANKWVKYNGYRSDKKVRNIKPRKEKNLFSGMLYCKQCFKSIKSKGDFFQCETKNCIKIRKDKFIKNLIERLFEKLIFGYKIDSVLEVVISELSQRKRNCKKQLVNIIKNQSADVESYLKDNSNKKLRESILTANDDQLKIKKEIEELENKIVFLEQNFKSIILPIMQSDYVTIIIDDLVNNHPAILEMLLNTDIREILIDGKAIKIKQR</sequence>
<dbReference type="PANTHER" id="PTHR30461">
    <property type="entry name" value="DNA-INVERTASE FROM LAMBDOID PROPHAGE"/>
    <property type="match status" value="1"/>
</dbReference>
<reference evidence="6 7" key="1">
    <citation type="submission" date="2023-04" db="EMBL/GenBank/DDBJ databases">
        <title>Clostridium tannerae sp. nov., isolated from the fecal material of an alpaca.</title>
        <authorList>
            <person name="Miller S."/>
            <person name="Hendry M."/>
            <person name="King J."/>
            <person name="Sankaranarayanan K."/>
            <person name="Lawson P.A."/>
        </authorList>
    </citation>
    <scope>NUCLEOTIDE SEQUENCE [LARGE SCALE GENOMIC DNA]</scope>
    <source>
        <strain evidence="6 7">A1-XYC3</strain>
    </source>
</reference>
<keyword evidence="3" id="KW-0175">Coiled coil</keyword>
<comment type="caution">
    <text evidence="6">The sequence shown here is derived from an EMBL/GenBank/DDBJ whole genome shotgun (WGS) entry which is preliminary data.</text>
</comment>
<dbReference type="SUPFAM" id="SSF53041">
    <property type="entry name" value="Resolvase-like"/>
    <property type="match status" value="1"/>
</dbReference>
<keyword evidence="2" id="KW-0233">DNA recombination</keyword>
<evidence type="ECO:0000259" key="4">
    <source>
        <dbReference type="PROSITE" id="PS51736"/>
    </source>
</evidence>
<name>A0ABU4JWW4_9CLOT</name>
<evidence type="ECO:0000259" key="5">
    <source>
        <dbReference type="PROSITE" id="PS51737"/>
    </source>
</evidence>
<evidence type="ECO:0000313" key="7">
    <source>
        <dbReference type="Proteomes" id="UP001281656"/>
    </source>
</evidence>
<dbReference type="Gene3D" id="3.40.50.1390">
    <property type="entry name" value="Resolvase, N-terminal catalytic domain"/>
    <property type="match status" value="1"/>
</dbReference>
<evidence type="ECO:0000256" key="3">
    <source>
        <dbReference type="SAM" id="Coils"/>
    </source>
</evidence>
<evidence type="ECO:0000313" key="6">
    <source>
        <dbReference type="EMBL" id="MDW8802642.1"/>
    </source>
</evidence>
<dbReference type="EMBL" id="JARUJP010000024">
    <property type="protein sequence ID" value="MDW8802642.1"/>
    <property type="molecule type" value="Genomic_DNA"/>
</dbReference>
<dbReference type="PROSITE" id="PS51736">
    <property type="entry name" value="RECOMBINASES_3"/>
    <property type="match status" value="1"/>
</dbReference>
<keyword evidence="1" id="KW-0238">DNA-binding</keyword>
<feature type="domain" description="Recombinase" evidence="5">
    <location>
        <begin position="177"/>
        <end position="314"/>
    </location>
</feature>
<dbReference type="Proteomes" id="UP001281656">
    <property type="component" value="Unassembled WGS sequence"/>
</dbReference>
<dbReference type="CDD" id="cd00338">
    <property type="entry name" value="Ser_Recombinase"/>
    <property type="match status" value="1"/>
</dbReference>
<gene>
    <name evidence="6" type="ORF">P8V03_15955</name>
</gene>